<dbReference type="Proteomes" id="UP000427820">
    <property type="component" value="Chromosome"/>
</dbReference>
<name>A0AA92EVL7_9GAMM</name>
<dbReference type="AlphaFoldDB" id="A0AA92EVL7"/>
<protein>
    <submittedName>
        <fullName evidence="1">BrnT family toxin</fullName>
    </submittedName>
</protein>
<dbReference type="InterPro" id="IPR007460">
    <property type="entry name" value="BrnT_toxin"/>
</dbReference>
<evidence type="ECO:0000313" key="2">
    <source>
        <dbReference type="Proteomes" id="UP000427820"/>
    </source>
</evidence>
<evidence type="ECO:0000313" key="1">
    <source>
        <dbReference type="EMBL" id="QGT96813.1"/>
    </source>
</evidence>
<accession>A0AA92EVL7</accession>
<dbReference type="KEGG" id="panm:D3795_06070"/>
<dbReference type="EMBL" id="CP032551">
    <property type="protein sequence ID" value="QGT96813.1"/>
    <property type="molecule type" value="Genomic_DNA"/>
</dbReference>
<dbReference type="Gene3D" id="3.10.450.530">
    <property type="entry name" value="Ribonuclease toxin, BrnT, of type II toxin-antitoxin system"/>
    <property type="match status" value="1"/>
</dbReference>
<dbReference type="InterPro" id="IPR038573">
    <property type="entry name" value="BrnT_sf"/>
</dbReference>
<reference evidence="1 2" key="1">
    <citation type="submission" date="2018-09" db="EMBL/GenBank/DDBJ databases">
        <title>Whole genome sequencing of Idiomarina andamanensis W-5T (LMG 29773T= JCM 31645T).</title>
        <authorList>
            <person name="Das S.K."/>
        </authorList>
    </citation>
    <scope>NUCLEOTIDE SEQUENCE [LARGE SCALE GENOMIC DNA]</scope>
    <source>
        <strain evidence="1 2">W-5T</strain>
    </source>
</reference>
<dbReference type="Pfam" id="PF04365">
    <property type="entry name" value="BrnT_toxin"/>
    <property type="match status" value="1"/>
</dbReference>
<gene>
    <name evidence="1" type="ORF">D3795_06070</name>
</gene>
<keyword evidence="2" id="KW-1185">Reference proteome</keyword>
<sequence length="93" mass="11258">MHYTHSFDYDREKSLSNLLKHGIDFECGQKLWDDPNLLEIKTKYTEELRYIVIGMIGRKHWSAIITFRGEKIRIISVRRSRKKEVELYENQEI</sequence>
<organism evidence="1 2">
    <name type="scientific">Pseudidiomarina andamanensis</name>
    <dbReference type="NCBI Taxonomy" id="1940690"/>
    <lineage>
        <taxon>Bacteria</taxon>
        <taxon>Pseudomonadati</taxon>
        <taxon>Pseudomonadota</taxon>
        <taxon>Gammaproteobacteria</taxon>
        <taxon>Alteromonadales</taxon>
        <taxon>Idiomarinaceae</taxon>
        <taxon>Pseudidiomarina</taxon>
    </lineage>
</organism>
<proteinExistence type="predicted"/>